<proteinExistence type="predicted"/>
<evidence type="ECO:0000313" key="1">
    <source>
        <dbReference type="EMBL" id="TGX83855.1"/>
    </source>
</evidence>
<evidence type="ECO:0000313" key="2">
    <source>
        <dbReference type="Proteomes" id="UP000308886"/>
    </source>
</evidence>
<sequence>MKRIFNLCFLALCAVTCFADYVPQPYTWTTQSKNSSESMPCGGGDIGMNVWVENGDVLVYMSRSGFFDENNTLLKAGRLRLRMDNAKEIFANDFSQTLVLNEGAVYIKGGGVTIRLWADTGSPVIFADIKSAKPVKATLSYESWRHHDRLVPKDASQQFSYKWLTKGEHATFADSIRPRQHAITFEHRNRKATVYDFTVAFEQLEAVKSEIPDPIGDLSFGGRMTCPDFTFAGTSEGVYTSTDYRAWNFVSKPFKQTTVAVELLYNKGALNYPKLFLGKYASPARAAKESRKKSAAWWHNYWQRSYITSTNAEAAHILRNYELFRYMLGCNAYGEWPSKFNGGLFTFDPVHVDKNRTFTPDYRCWGGGTMTAQNQRLVYWPMLKSGDTDMMRSQFDTYLRMLDGAMVRTRHYWGHGGACFEEQIENFGLPNPAEYGKHKEGQDPGWMKNKWLEYQYDTVLEFCQMILLAKEYAGMDIEKYRPLIAESIRFFDEHYRYRAKKRGATELTEDGKLVLYPSSGCETYKMAYNPSSVVAALKAVIETINEHHGGLAAFGLDTAITNRIPEIPVRYIDGKRCIAPAEAWMRINNVETPQLYPVFPWRIYGLGREDLDVAVNTYLYDDYALKMRSSRGWKQDNIWAACLGQKEDAVRLLKEKFADGPYRFPAFWEQGFDWAPDLNRGGSAMIGLQEMLLQEKPDGTVMELPCWPEEWDVHFRLHATGGRIIER</sequence>
<accession>A0AC61QTV3</accession>
<dbReference type="EMBL" id="SRZC01000002">
    <property type="protein sequence ID" value="TGX83855.1"/>
    <property type="molecule type" value="Genomic_DNA"/>
</dbReference>
<dbReference type="Proteomes" id="UP000308886">
    <property type="component" value="Unassembled WGS sequence"/>
</dbReference>
<name>A0AC61QTV3_9BACT</name>
<gene>
    <name evidence="1" type="ORF">E5358_01360</name>
</gene>
<comment type="caution">
    <text evidence="1">The sequence shown here is derived from an EMBL/GenBank/DDBJ whole genome shotgun (WGS) entry which is preliminary data.</text>
</comment>
<organism evidence="1 2">
    <name type="scientific">Palleniella muris</name>
    <dbReference type="NCBI Taxonomy" id="3038145"/>
    <lineage>
        <taxon>Bacteria</taxon>
        <taxon>Pseudomonadati</taxon>
        <taxon>Bacteroidota</taxon>
        <taxon>Bacteroidia</taxon>
        <taxon>Bacteroidales</taxon>
        <taxon>Prevotellaceae</taxon>
        <taxon>Palleniella</taxon>
    </lineage>
</organism>
<reference evidence="1" key="1">
    <citation type="submission" date="2019-04" db="EMBL/GenBank/DDBJ databases">
        <title>Microbes associate with the intestines of laboratory mice.</title>
        <authorList>
            <person name="Navarre W."/>
            <person name="Wong E."/>
            <person name="Huang K."/>
            <person name="Tropini C."/>
            <person name="Ng K."/>
            <person name="Yu B."/>
        </authorList>
    </citation>
    <scope>NUCLEOTIDE SEQUENCE</scope>
    <source>
        <strain evidence="1">NM73_A23</strain>
    </source>
</reference>
<protein>
    <submittedName>
        <fullName evidence="1">Uncharacterized protein</fullName>
    </submittedName>
</protein>
<keyword evidence="2" id="KW-1185">Reference proteome</keyword>